<dbReference type="InterPro" id="IPR001584">
    <property type="entry name" value="Integrase_cat-core"/>
</dbReference>
<dbReference type="GO" id="GO:0003676">
    <property type="term" value="F:nucleic acid binding"/>
    <property type="evidence" value="ECO:0007669"/>
    <property type="project" value="InterPro"/>
</dbReference>
<evidence type="ECO:0000313" key="3">
    <source>
        <dbReference type="EMBL" id="RDX76955.1"/>
    </source>
</evidence>
<dbReference type="GO" id="GO:0015074">
    <property type="term" value="P:DNA integration"/>
    <property type="evidence" value="ECO:0007669"/>
    <property type="project" value="InterPro"/>
</dbReference>
<evidence type="ECO:0000313" key="4">
    <source>
        <dbReference type="Proteomes" id="UP000257109"/>
    </source>
</evidence>
<dbReference type="PANTHER" id="PTHR47266">
    <property type="entry name" value="ENDONUCLEASE-RELATED"/>
    <property type="match status" value="1"/>
</dbReference>
<feature type="compositionally biased region" description="Polar residues" evidence="1">
    <location>
        <begin position="293"/>
        <end position="307"/>
    </location>
</feature>
<feature type="non-terminal residue" evidence="3">
    <location>
        <position position="1"/>
    </location>
</feature>
<dbReference type="InterPro" id="IPR036397">
    <property type="entry name" value="RNaseH_sf"/>
</dbReference>
<evidence type="ECO:0000259" key="2">
    <source>
        <dbReference type="PROSITE" id="PS50994"/>
    </source>
</evidence>
<dbReference type="Pfam" id="PF00665">
    <property type="entry name" value="rve"/>
    <property type="match status" value="1"/>
</dbReference>
<keyword evidence="4" id="KW-1185">Reference proteome</keyword>
<dbReference type="PROSITE" id="PS50994">
    <property type="entry name" value="INTEGRASE"/>
    <property type="match status" value="1"/>
</dbReference>
<protein>
    <submittedName>
        <fullName evidence="3">Gag-pol</fullName>
    </submittedName>
</protein>
<feature type="domain" description="Integrase catalytic" evidence="2">
    <location>
        <begin position="9"/>
        <end position="166"/>
    </location>
</feature>
<dbReference type="EMBL" id="QJKJ01009328">
    <property type="protein sequence ID" value="RDX76955.1"/>
    <property type="molecule type" value="Genomic_DNA"/>
</dbReference>
<dbReference type="AlphaFoldDB" id="A0A371FF81"/>
<proteinExistence type="predicted"/>
<accession>A0A371FF81</accession>
<dbReference type="SUPFAM" id="SSF53098">
    <property type="entry name" value="Ribonuclease H-like"/>
    <property type="match status" value="1"/>
</dbReference>
<dbReference type="Gene3D" id="3.30.420.10">
    <property type="entry name" value="Ribonuclease H-like superfamily/Ribonuclease H"/>
    <property type="match status" value="1"/>
</dbReference>
<reference evidence="3" key="1">
    <citation type="submission" date="2018-05" db="EMBL/GenBank/DDBJ databases">
        <title>Draft genome of Mucuna pruriens seed.</title>
        <authorList>
            <person name="Nnadi N.E."/>
            <person name="Vos R."/>
            <person name="Hasami M.H."/>
            <person name="Devisetty U.K."/>
            <person name="Aguiy J.C."/>
        </authorList>
    </citation>
    <scope>NUCLEOTIDE SEQUENCE [LARGE SCALE GENOMIC DNA]</scope>
    <source>
        <strain evidence="3">JCA_2017</strain>
    </source>
</reference>
<organism evidence="3 4">
    <name type="scientific">Mucuna pruriens</name>
    <name type="common">Velvet bean</name>
    <name type="synonym">Dolichos pruriens</name>
    <dbReference type="NCBI Taxonomy" id="157652"/>
    <lineage>
        <taxon>Eukaryota</taxon>
        <taxon>Viridiplantae</taxon>
        <taxon>Streptophyta</taxon>
        <taxon>Embryophyta</taxon>
        <taxon>Tracheophyta</taxon>
        <taxon>Spermatophyta</taxon>
        <taxon>Magnoliopsida</taxon>
        <taxon>eudicotyledons</taxon>
        <taxon>Gunneridae</taxon>
        <taxon>Pentapetalae</taxon>
        <taxon>rosids</taxon>
        <taxon>fabids</taxon>
        <taxon>Fabales</taxon>
        <taxon>Fabaceae</taxon>
        <taxon>Papilionoideae</taxon>
        <taxon>50 kb inversion clade</taxon>
        <taxon>NPAAA clade</taxon>
        <taxon>indigoferoid/millettioid clade</taxon>
        <taxon>Phaseoleae</taxon>
        <taxon>Mucuna</taxon>
    </lineage>
</organism>
<comment type="caution">
    <text evidence="3">The sequence shown here is derived from an EMBL/GenBank/DDBJ whole genome shotgun (WGS) entry which is preliminary data.</text>
</comment>
<dbReference type="OrthoDB" id="4369127at2759"/>
<feature type="region of interest" description="Disordered" evidence="1">
    <location>
        <begin position="289"/>
        <end position="322"/>
    </location>
</feature>
<evidence type="ECO:0000256" key="1">
    <source>
        <dbReference type="SAM" id="MobiDB-lite"/>
    </source>
</evidence>
<name>A0A371FF81_MUCPR</name>
<dbReference type="Proteomes" id="UP000257109">
    <property type="component" value="Unassembled WGS sequence"/>
</dbReference>
<dbReference type="InterPro" id="IPR052160">
    <property type="entry name" value="Gypsy_RT_Integrase-like"/>
</dbReference>
<dbReference type="InterPro" id="IPR012337">
    <property type="entry name" value="RNaseH-like_sf"/>
</dbReference>
<sequence length="322" mass="37138">MAMNQRHEMPQQPILFCEVFDVWRIDLMGPFPISNGYSYILLAINYVSKWVEAIATKTSDAKVVVDFLKSNIFCRFGVAKALISNQGNHFCNRKYRVTHRIATAYHPQTNGQAKVFNREIKKTLQKMTNPSRKDWSRLLEDSFWAHKIAYRTPLGISPIGFIRLSSKKFQLQELDELFLEAYENSRIYKQKVKKFHDQQILRKDFRVGQKVLLFNSRLKLIAGKLRSRWDGPLVITNIFPYGVVVSPTLLRLSALSRDQARLSLPRSSRLSLCREQLGQCQTECRRRALSKIEPSSHQPGESSQLRPTPSRPGQALQPSSSR</sequence>
<gene>
    <name evidence="3" type="primary">gag-pol</name>
    <name evidence="3" type="ORF">CR513_42999</name>
</gene>